<protein>
    <submittedName>
        <fullName evidence="5">MFS domain-containing protein</fullName>
    </submittedName>
</protein>
<evidence type="ECO:0000256" key="1">
    <source>
        <dbReference type="SAM" id="MobiDB-lite"/>
    </source>
</evidence>
<dbReference type="CDD" id="cd17352">
    <property type="entry name" value="MFS_MCT_SLC16"/>
    <property type="match status" value="1"/>
</dbReference>
<dbReference type="InterPro" id="IPR036259">
    <property type="entry name" value="MFS_trans_sf"/>
</dbReference>
<sequence>MADNVEYDEERNEESKDQDDGKMNGLVKSDRKQQQVNGYTDQRNLIPEPPDGGYGWVIVCIAFLSNFIVDGISNSFGAFVNIYQQHFNETKAAVSLIGSLLIGCYLLIGPVAGGLVNKYGARKVAITGSLISALSFAASIVSSNIYIFMIFYGVLGGIGFGLIFLPAIVYVSYYFESRRSIATGIAVAGSGVGTFVMPQICMLLLNKTGWQATVCVLAAFSLLCGIVAFLYKPLEPPSVKDDLEKEPLKDSEIDPRPMELFLDTPIAESPTKKAQRGLSSLANMDLVDIPSGMEPEKFARLRSALSECENPSTPVRPSLSPITEHPARAKRTESAYYTHAERAYSLSTRARKLTLTSTGSEMASTQDLKNRLCAPDQLSKISVRSYAQSMNRLNYCNQMKGAQSLLSVVCLSILNLDKRIKNSVRLSRGLIIAVTKMMCLQNSVHSKEFARPMNRRDIFYMGSICNLHEFVEEGRNYRSYRESQTCIPAAVASQELCGLSQVGDIVDIQSKISGSRISRVTGGVGPEEEELMEYFDDSKFKWLSLSVRSAVSEMIDIQLLKEPVMVLLCVSNLLSMLGFYVPFMFTIDMAIKLKIMPEKASLLLSIIGRIAFGWIADRGWISSLSMNNASLIICGLLTCACPFLNDFISLACYASLFGFIIAAYVCLTSIVLTDLLGLERLTNSFGLLVVSRGIASLLGTPLAGLICDLTNSYDISFCFSGSLIILSGLVSCVIPYFHRLRRDRIAYEVDEVKEMKAEDVQSGKLSVLTERSEENLTEYQRTIQSLRQQQKLLREYEEERKTALLNKSKKPQTVDESEESEDKNEIAHESQ</sequence>
<dbReference type="WBParaSite" id="DME_0000367501-mRNA-1">
    <property type="protein sequence ID" value="DME_0000367501-mRNA-1"/>
    <property type="gene ID" value="DME_0000367501"/>
</dbReference>
<dbReference type="PANTHER" id="PTHR11360:SF286">
    <property type="entry name" value="GH22266P"/>
    <property type="match status" value="1"/>
</dbReference>
<dbReference type="AlphaFoldDB" id="A0A158Q3Z6"/>
<keyword evidence="4" id="KW-1185">Reference proteome</keyword>
<dbReference type="SUPFAM" id="SSF103473">
    <property type="entry name" value="MFS general substrate transporter"/>
    <property type="match status" value="1"/>
</dbReference>
<name>A0A158Q3Z6_DRAME</name>
<reference evidence="5" key="1">
    <citation type="submission" date="2016-04" db="UniProtKB">
        <authorList>
            <consortium name="WormBaseParasite"/>
        </authorList>
    </citation>
    <scope>IDENTIFICATION</scope>
</reference>
<dbReference type="InterPro" id="IPR050327">
    <property type="entry name" value="Proton-linked_MCT"/>
</dbReference>
<feature type="region of interest" description="Disordered" evidence="1">
    <location>
        <begin position="803"/>
        <end position="831"/>
    </location>
</feature>
<feature type="compositionally biased region" description="Polar residues" evidence="1">
    <location>
        <begin position="34"/>
        <end position="43"/>
    </location>
</feature>
<evidence type="ECO:0000313" key="3">
    <source>
        <dbReference type="Proteomes" id="UP000038040"/>
    </source>
</evidence>
<reference evidence="2 4" key="2">
    <citation type="submission" date="2018-11" db="EMBL/GenBank/DDBJ databases">
        <authorList>
            <consortium name="Pathogen Informatics"/>
        </authorList>
    </citation>
    <scope>NUCLEOTIDE SEQUENCE [LARGE SCALE GENOMIC DNA]</scope>
</reference>
<feature type="region of interest" description="Disordered" evidence="1">
    <location>
        <begin position="1"/>
        <end position="45"/>
    </location>
</feature>
<accession>A0A158Q3Z6</accession>
<evidence type="ECO:0000313" key="4">
    <source>
        <dbReference type="Proteomes" id="UP000274756"/>
    </source>
</evidence>
<proteinExistence type="predicted"/>
<gene>
    <name evidence="2" type="ORF">DME_LOCUS7680</name>
</gene>
<feature type="compositionally biased region" description="Basic and acidic residues" evidence="1">
    <location>
        <begin position="13"/>
        <end position="33"/>
    </location>
</feature>
<dbReference type="PANTHER" id="PTHR11360">
    <property type="entry name" value="MONOCARBOXYLATE TRANSPORTER"/>
    <property type="match status" value="1"/>
</dbReference>
<organism evidence="3 5">
    <name type="scientific">Dracunculus medinensis</name>
    <name type="common">Guinea worm</name>
    <dbReference type="NCBI Taxonomy" id="318479"/>
    <lineage>
        <taxon>Eukaryota</taxon>
        <taxon>Metazoa</taxon>
        <taxon>Ecdysozoa</taxon>
        <taxon>Nematoda</taxon>
        <taxon>Chromadorea</taxon>
        <taxon>Rhabditida</taxon>
        <taxon>Spirurina</taxon>
        <taxon>Dracunculoidea</taxon>
        <taxon>Dracunculidae</taxon>
        <taxon>Dracunculus</taxon>
    </lineage>
</organism>
<evidence type="ECO:0000313" key="2">
    <source>
        <dbReference type="EMBL" id="VDN57707.1"/>
    </source>
</evidence>
<dbReference type="OrthoDB" id="6499973at2759"/>
<dbReference type="Gene3D" id="1.20.1250.20">
    <property type="entry name" value="MFS general substrate transporter like domains"/>
    <property type="match status" value="2"/>
</dbReference>
<dbReference type="STRING" id="318479.A0A158Q3Z6"/>
<dbReference type="Pfam" id="PF07690">
    <property type="entry name" value="MFS_1"/>
    <property type="match status" value="1"/>
</dbReference>
<dbReference type="InterPro" id="IPR011701">
    <property type="entry name" value="MFS"/>
</dbReference>
<dbReference type="Proteomes" id="UP000274756">
    <property type="component" value="Unassembled WGS sequence"/>
</dbReference>
<evidence type="ECO:0000313" key="5">
    <source>
        <dbReference type="WBParaSite" id="DME_0000367501-mRNA-1"/>
    </source>
</evidence>
<dbReference type="GO" id="GO:0008028">
    <property type="term" value="F:monocarboxylic acid transmembrane transporter activity"/>
    <property type="evidence" value="ECO:0007669"/>
    <property type="project" value="TreeGrafter"/>
</dbReference>
<feature type="compositionally biased region" description="Acidic residues" evidence="1">
    <location>
        <begin position="1"/>
        <end position="12"/>
    </location>
</feature>
<dbReference type="EMBL" id="UYYG01001162">
    <property type="protein sequence ID" value="VDN57707.1"/>
    <property type="molecule type" value="Genomic_DNA"/>
</dbReference>
<dbReference type="Proteomes" id="UP000038040">
    <property type="component" value="Unplaced"/>
</dbReference>